<reference evidence="1 2" key="1">
    <citation type="journal article" date="2013" name="PLoS Genet.">
        <title>The genome and development-dependent transcriptomes of Pyronema confluens: a window into fungal evolution.</title>
        <authorList>
            <person name="Traeger S."/>
            <person name="Altegoer F."/>
            <person name="Freitag M."/>
            <person name="Gabaldon T."/>
            <person name="Kempken F."/>
            <person name="Kumar A."/>
            <person name="Marcet-Houben M."/>
            <person name="Poggeler S."/>
            <person name="Stajich J.E."/>
            <person name="Nowrousian M."/>
        </authorList>
    </citation>
    <scope>NUCLEOTIDE SEQUENCE [LARGE SCALE GENOMIC DNA]</scope>
    <source>
        <strain evidence="2">CBS 100304</strain>
        <tissue evidence="1">Vegetative mycelium</tissue>
    </source>
</reference>
<evidence type="ECO:0000313" key="2">
    <source>
        <dbReference type="Proteomes" id="UP000018144"/>
    </source>
</evidence>
<name>U4LL42_PYROM</name>
<organism evidence="1 2">
    <name type="scientific">Pyronema omphalodes (strain CBS 100304)</name>
    <name type="common">Pyronema confluens</name>
    <dbReference type="NCBI Taxonomy" id="1076935"/>
    <lineage>
        <taxon>Eukaryota</taxon>
        <taxon>Fungi</taxon>
        <taxon>Dikarya</taxon>
        <taxon>Ascomycota</taxon>
        <taxon>Pezizomycotina</taxon>
        <taxon>Pezizomycetes</taxon>
        <taxon>Pezizales</taxon>
        <taxon>Pyronemataceae</taxon>
        <taxon>Pyronema</taxon>
    </lineage>
</organism>
<evidence type="ECO:0000313" key="1">
    <source>
        <dbReference type="EMBL" id="CCX32809.1"/>
    </source>
</evidence>
<dbReference type="EMBL" id="HF935907">
    <property type="protein sequence ID" value="CCX32809.1"/>
    <property type="molecule type" value="Genomic_DNA"/>
</dbReference>
<gene>
    <name evidence="1" type="ORF">PCON_13660</name>
</gene>
<accession>U4LL42</accession>
<protein>
    <submittedName>
        <fullName evidence="1">Uncharacterized protein</fullName>
    </submittedName>
</protein>
<dbReference type="AlphaFoldDB" id="U4LL42"/>
<sequence length="67" mass="7505">MSEYIDNTTDTDSVAASRLPKAPPDGVILITCLYLDYTRCGSSYPNLNTCYDFAKTTRWLNNGNHLL</sequence>
<dbReference type="Proteomes" id="UP000018144">
    <property type="component" value="Unassembled WGS sequence"/>
</dbReference>
<keyword evidence="2" id="KW-1185">Reference proteome</keyword>
<proteinExistence type="predicted"/>